<dbReference type="PANTHER" id="PTHR40094">
    <property type="entry name" value="ALPHA-2-MACROGLOBULIN HOMOLOG"/>
    <property type="match status" value="1"/>
</dbReference>
<dbReference type="InterPro" id="IPR002890">
    <property type="entry name" value="MG2"/>
</dbReference>
<keyword evidence="3" id="KW-1133">Transmembrane helix</keyword>
<dbReference type="InterPro" id="IPR021868">
    <property type="entry name" value="Alpha_2_Macroglob_MG3"/>
</dbReference>
<keyword evidence="3" id="KW-0472">Membrane</keyword>
<keyword evidence="3" id="KW-0812">Transmembrane</keyword>
<feature type="transmembrane region" description="Helical" evidence="3">
    <location>
        <begin position="46"/>
        <end position="67"/>
    </location>
</feature>
<evidence type="ECO:0000313" key="7">
    <source>
        <dbReference type="Proteomes" id="UP000324194"/>
    </source>
</evidence>
<feature type="domain" description="Alpha-2-macroglobulin bait region" evidence="4">
    <location>
        <begin position="1058"/>
        <end position="1197"/>
    </location>
</feature>
<protein>
    <recommendedName>
        <fullName evidence="8">Lipoprotein YfhM</fullName>
    </recommendedName>
</protein>
<dbReference type="InterPro" id="IPR041246">
    <property type="entry name" value="Bact_MG10"/>
</dbReference>
<dbReference type="OrthoDB" id="9767116at2"/>
<evidence type="ECO:0000259" key="4">
    <source>
        <dbReference type="SMART" id="SM01359"/>
    </source>
</evidence>
<dbReference type="Pfam" id="PF07703">
    <property type="entry name" value="A2M_BRD"/>
    <property type="match status" value="1"/>
</dbReference>
<dbReference type="Pfam" id="PF17973">
    <property type="entry name" value="bMG10"/>
    <property type="match status" value="1"/>
</dbReference>
<dbReference type="InterPro" id="IPR041203">
    <property type="entry name" value="Bact_A2M_MG5"/>
</dbReference>
<dbReference type="Gene3D" id="2.60.40.3710">
    <property type="match status" value="1"/>
</dbReference>
<reference evidence="6 7" key="1">
    <citation type="submission" date="2019-08" db="EMBL/GenBank/DDBJ databases">
        <authorList>
            <person name="Guy L."/>
        </authorList>
    </citation>
    <scope>NUCLEOTIDE SEQUENCE [LARGE SCALE GENOMIC DNA]</scope>
    <source>
        <strain evidence="6 7">SGT-108</strain>
    </source>
</reference>
<evidence type="ECO:0000256" key="1">
    <source>
        <dbReference type="ARBA" id="ARBA00010556"/>
    </source>
</evidence>
<dbReference type="Gene3D" id="2.60.40.1930">
    <property type="match status" value="1"/>
</dbReference>
<name>A0A5E4PL19_9COXI</name>
<dbReference type="InterPro" id="IPR001599">
    <property type="entry name" value="Macroglobln_a2"/>
</dbReference>
<dbReference type="Pfam" id="PF17962">
    <property type="entry name" value="bMG6"/>
    <property type="match status" value="1"/>
</dbReference>
<evidence type="ECO:0000313" key="6">
    <source>
        <dbReference type="EMBL" id="VVC77248.1"/>
    </source>
</evidence>
<dbReference type="InterPro" id="IPR011625">
    <property type="entry name" value="A2M_N_BRD"/>
</dbReference>
<dbReference type="RefSeq" id="WP_148340668.1">
    <property type="nucleotide sequence ID" value="NZ_LR699120.1"/>
</dbReference>
<dbReference type="CDD" id="cd02891">
    <property type="entry name" value="A2M_like"/>
    <property type="match status" value="1"/>
</dbReference>
<dbReference type="GO" id="GO:0004866">
    <property type="term" value="F:endopeptidase inhibitor activity"/>
    <property type="evidence" value="ECO:0007669"/>
    <property type="project" value="InterPro"/>
</dbReference>
<dbReference type="EMBL" id="LR699120">
    <property type="protein sequence ID" value="VVC77248.1"/>
    <property type="molecule type" value="Genomic_DNA"/>
</dbReference>
<evidence type="ECO:0008006" key="8">
    <source>
        <dbReference type="Google" id="ProtNLM"/>
    </source>
</evidence>
<proteinExistence type="inferred from homology"/>
<keyword evidence="2" id="KW-0732">Signal</keyword>
<dbReference type="PANTHER" id="PTHR40094:SF1">
    <property type="entry name" value="UBIQUITIN DOMAIN-CONTAINING PROTEIN"/>
    <property type="match status" value="1"/>
</dbReference>
<feature type="domain" description="Alpha-2-macroglobulin" evidence="5">
    <location>
        <begin position="1263"/>
        <end position="1353"/>
    </location>
</feature>
<sequence>MPNKIFVKLAAAMTTAFASLFGRLTWNTPPWINYLRHHAHARPKKFWASALICAALSAALIYGFYWYHSLPRPERVVAQLTPPKITPLDTLLVPDVLTLDFGILSNGKLSTRPVAPLDSIGKQVAKGITIRPEIKGKWVWDSDSRLVFTPETDWPAGQRYTISFTRDFFTPNANMASMNASFDTLPFEAAVQEFKFYQDPLNPQLRQAVATINFNFPVNPDSLDKNIALKWQAVKSAGMESGPASFHFSLNYDEHKRTAYLRSESIPLPSAERFLELTLKKGIKPLTGTAETTDTITAKVLVPDAGSYFKVTHAATSIVRNPKDRPEQILTVETSLGITDPALNSSLQAYLLPRDYPATASLDAKKNYPWQDPGEVTPAILALSKPLSLEPVPSDREFSDIHSYRYHADSPGYVYLKIQKGARGFGGFALANDYSTVLSVPAYPKEITFLHKGALLALGTEEKLSVLVRGLSAVKFNIARVLPDDINHLVTQTGGDFSNPFFLDPNFNQDNISQVFSRIQPFDASDPGKEQYTALDLGGFMTAESDGNAPLGLFLLQAAGWDTVNNYAVGAQTSRLILITDLGLIVKNNINGTHDLYVQSITRGLPVSNATVSILGKNGLPLLTRATDAQGHAGFPDLGDFINEREPAVYIVRNGNDVSFIPYNRYDRQLNYSRFDTGGLTSNSENPAALTAYVFTDRGLYRPGDTAHIAMIVKRPYVLPQPAGLPLQATVVDPRGVTAKDVKMTLDDSGYLTLDFQTLATSPTGQYQVYLYIVKDNHASSLIGSTTLRVEEFLPDRMRISTHLSAEPSPGWISPQALTAKVGLWNLYGAPAANRQVSGKMLLSPRAVTFKDFPDYTFIDPLLNPKSPPKVFNETLSDTHTDNQGQAVFDLKLDRFEKGTYQLSVFVEGYEAEGGRSVAAQTTALISPLDYLVGYKPDGALNYIKQNSTRSIHFIAVNPRLKQQELPDLKISLFRLRPVSTLIKKEDGTYQYQSVIQSSQISSQPFAIQEQGTDFALPSDEIGDYLVSVADSKDAELSRFKFSVIGNSQQPLPKNAELNVKLNKSEFNPGEEIEMQIMSPYSGSGLITIERNKVYAAQWFKTDQTSSVQKIRIPADFQGNGYINIAFVRDLNSPEIFMSPLSYSIMPFAVTHEKQDMRIQLTAPKLVRPGEDLTMTYQSDKPGKIIVFAVDEGILQVYGYQTPDPLQFFFAKHALEVNTMQIVDQILPKFIAERELSAVGGDEGEAALKSNLNPFKRKTEAPVVYWSGLVDTDTTPRNLTYHVPDYFNGALRVMAVAAGADAVGSAAQSTEVRGYFVISPNVPTFVAPGDTFEVTAAIANNIEGSGANARVSVRFDASSQLELLDASDQGLIVPEGEERSVRIRVRAKSTLGAAEIRCTAAKDDKSSSMVSTLSVRPSSPYSSSVTSGFTKDAHASLPLDRMLYQEFRHVEAAASPSPLILVSGLKNYLNDYPYGCVEQLVSKAFPWLAMADQPWFAEDKDSIREKIQQTIQLLSQRQMSSGGFNYWPENGSSQGNDFASVYAMHFLTEARSQGYNIPKDVYSAGVGFLKEVSVRTPADLDQARVQAYAIYLLTRNEMITTNYLTNLQLALDRNPDLHARDDITYAYIAATYQLLQNAAEADKFIRYFKPLSLIGQANDFYNANTVNAQYLYLIAKHFPQRLQALDDALVMTLVNALNDNTMSTILAGYATLALNSYAQSSSTPVANDNITIREVFADGKEHELASTPGLYKIVLPGLPARKINFDNPGRQPMFYQLIQEGFDREPPKKIINQGMEVMREYRSEENNPVTGIQLGRELTVHIRVRSNDNRYHDNIALIDLLPGGFEVVGDSIQTQDMDYVDVREDRVIFFTGIGPESREITYRIKATTKGQFTIPPIMGASMYNPGIKSMGEAGKMSVD</sequence>
<dbReference type="Pfam" id="PF01835">
    <property type="entry name" value="MG2"/>
    <property type="match status" value="1"/>
</dbReference>
<keyword evidence="7" id="KW-1185">Reference proteome</keyword>
<dbReference type="Pfam" id="PF11974">
    <property type="entry name" value="bMG3"/>
    <property type="match status" value="1"/>
</dbReference>
<dbReference type="InterPro" id="IPR008930">
    <property type="entry name" value="Terpenoid_cyclase/PrenylTrfase"/>
</dbReference>
<dbReference type="SMART" id="SM01360">
    <property type="entry name" value="A2M"/>
    <property type="match status" value="1"/>
</dbReference>
<dbReference type="SMART" id="SM01359">
    <property type="entry name" value="A2M_N_2"/>
    <property type="match status" value="1"/>
</dbReference>
<evidence type="ECO:0000256" key="2">
    <source>
        <dbReference type="ARBA" id="ARBA00022729"/>
    </source>
</evidence>
<dbReference type="Gene3D" id="1.50.10.20">
    <property type="match status" value="1"/>
</dbReference>
<dbReference type="KEGG" id="asip:AQUSIP_25750"/>
<dbReference type="Pfam" id="PF00207">
    <property type="entry name" value="A2M"/>
    <property type="match status" value="1"/>
</dbReference>
<accession>A0A5E4PL19</accession>
<dbReference type="InterPro" id="IPR051802">
    <property type="entry name" value="YfhM-like"/>
</dbReference>
<organism evidence="6 7">
    <name type="scientific">Aquicella siphonis</name>
    <dbReference type="NCBI Taxonomy" id="254247"/>
    <lineage>
        <taxon>Bacteria</taxon>
        <taxon>Pseudomonadati</taxon>
        <taxon>Pseudomonadota</taxon>
        <taxon>Gammaproteobacteria</taxon>
        <taxon>Legionellales</taxon>
        <taxon>Coxiellaceae</taxon>
        <taxon>Aquicella</taxon>
    </lineage>
</organism>
<dbReference type="Pfam" id="PF17972">
    <property type="entry name" value="bMG5"/>
    <property type="match status" value="1"/>
</dbReference>
<gene>
    <name evidence="6" type="ORF">AQUSIP_25750</name>
</gene>
<evidence type="ECO:0000256" key="3">
    <source>
        <dbReference type="SAM" id="Phobius"/>
    </source>
</evidence>
<dbReference type="SUPFAM" id="SSF48239">
    <property type="entry name" value="Terpenoid cyclases/Protein prenyltransferases"/>
    <property type="match status" value="1"/>
</dbReference>
<evidence type="ECO:0000259" key="5">
    <source>
        <dbReference type="SMART" id="SM01360"/>
    </source>
</evidence>
<comment type="similarity">
    <text evidence="1">Belongs to the protease inhibitor I39 (alpha-2-macroglobulin) family. Bacterial alpha-2-macroglobulin subfamily.</text>
</comment>
<dbReference type="Proteomes" id="UP000324194">
    <property type="component" value="Chromosome 2"/>
</dbReference>
<dbReference type="InterPro" id="IPR041462">
    <property type="entry name" value="Bact_A2M_MG6"/>
</dbReference>